<organism evidence="1 2">
    <name type="scientific">Candidatus Collierbacteria bacterium CG10_big_fil_rev_8_21_14_0_10_44_9</name>
    <dbReference type="NCBI Taxonomy" id="1974535"/>
    <lineage>
        <taxon>Bacteria</taxon>
        <taxon>Candidatus Collieribacteriota</taxon>
    </lineage>
</organism>
<dbReference type="Proteomes" id="UP000230796">
    <property type="component" value="Unassembled WGS sequence"/>
</dbReference>
<comment type="caution">
    <text evidence="1">The sequence shown here is derived from an EMBL/GenBank/DDBJ whole genome shotgun (WGS) entry which is preliminary data.</text>
</comment>
<protein>
    <recommendedName>
        <fullName evidence="3">HAD family hydrolase</fullName>
    </recommendedName>
</protein>
<dbReference type="InterPro" id="IPR036412">
    <property type="entry name" value="HAD-like_sf"/>
</dbReference>
<dbReference type="InterPro" id="IPR023214">
    <property type="entry name" value="HAD_sf"/>
</dbReference>
<accession>A0A2H0VLF4</accession>
<dbReference type="AlphaFoldDB" id="A0A2H0VLF4"/>
<gene>
    <name evidence="1" type="ORF">COT87_01015</name>
</gene>
<evidence type="ECO:0000313" key="2">
    <source>
        <dbReference type="Proteomes" id="UP000230796"/>
    </source>
</evidence>
<evidence type="ECO:0000313" key="1">
    <source>
        <dbReference type="EMBL" id="PIR99160.1"/>
    </source>
</evidence>
<dbReference type="SUPFAM" id="SSF56784">
    <property type="entry name" value="HAD-like"/>
    <property type="match status" value="1"/>
</dbReference>
<dbReference type="EMBL" id="PFAF01000016">
    <property type="protein sequence ID" value="PIR99160.1"/>
    <property type="molecule type" value="Genomic_DNA"/>
</dbReference>
<proteinExistence type="predicted"/>
<reference evidence="2" key="1">
    <citation type="submission" date="2017-09" db="EMBL/GenBank/DDBJ databases">
        <title>Depth-based differentiation of microbial function through sediment-hosted aquifers and enrichment of novel symbionts in the deep terrestrial subsurface.</title>
        <authorList>
            <person name="Probst A.J."/>
            <person name="Ladd B."/>
            <person name="Jarett J.K."/>
            <person name="Geller-Mcgrath D.E."/>
            <person name="Sieber C.M.K."/>
            <person name="Emerson J.B."/>
            <person name="Anantharaman K."/>
            <person name="Thomas B.C."/>
            <person name="Malmstrom R."/>
            <person name="Stieglmeier M."/>
            <person name="Klingl A."/>
            <person name="Woyke T."/>
            <person name="Ryan C.M."/>
            <person name="Banfield J.F."/>
        </authorList>
    </citation>
    <scope>NUCLEOTIDE SEQUENCE [LARGE SCALE GENOMIC DNA]</scope>
</reference>
<name>A0A2H0VLF4_9BACT</name>
<sequence>MSLYTGVESGGYQMVHYNGQEAIWCDPINRAKVVESYTHDNYPFSLLLTDFDNFLVDTESKGKFFDHVWGLTFQEAGMEATVEELTDLRWKVYEWQSDVVTSTQAMMQRIAVSRDKFGNVLSSHDTNQLSLLMSKRVRDKFRSTLDDKFRNTDDPGVLLAERKEKLGAELLIKEPRLVLELASLMPGVLEFLEATPNEVILAIVSAGRRATLEQIMRAYSQVLPSFSQRFTGMLFGEEDGDGYTKPSEGFINSVRWHLAHKLHDECRIPRDGISIHDTLMLGDKALDTPGNRGGMHHITVGKYPGHLGPLTSHANSLYDLLRKIKDPQILRDDFTLRRLSYTFRS</sequence>
<evidence type="ECO:0008006" key="3">
    <source>
        <dbReference type="Google" id="ProtNLM"/>
    </source>
</evidence>
<dbReference type="Gene3D" id="3.40.50.1000">
    <property type="entry name" value="HAD superfamily/HAD-like"/>
    <property type="match status" value="1"/>
</dbReference>